<evidence type="ECO:0000313" key="3">
    <source>
        <dbReference type="Proteomes" id="UP000035932"/>
    </source>
</evidence>
<accession>A0A0J6XGV8</accession>
<dbReference type="OrthoDB" id="3417006at2"/>
<name>A0A0J6XGV8_9ACTN</name>
<dbReference type="AlphaFoldDB" id="A0A0J6XGV8"/>
<dbReference type="EMBL" id="LFML01000130">
    <property type="protein sequence ID" value="KMO94389.1"/>
    <property type="molecule type" value="Genomic_DNA"/>
</dbReference>
<feature type="region of interest" description="Disordered" evidence="1">
    <location>
        <begin position="227"/>
        <end position="252"/>
    </location>
</feature>
<feature type="compositionally biased region" description="Basic and acidic residues" evidence="1">
    <location>
        <begin position="242"/>
        <end position="252"/>
    </location>
</feature>
<organism evidence="2 3">
    <name type="scientific">Streptomyces roseus</name>
    <dbReference type="NCBI Taxonomy" id="66430"/>
    <lineage>
        <taxon>Bacteria</taxon>
        <taxon>Bacillati</taxon>
        <taxon>Actinomycetota</taxon>
        <taxon>Actinomycetes</taxon>
        <taxon>Kitasatosporales</taxon>
        <taxon>Streptomycetaceae</taxon>
        <taxon>Streptomyces</taxon>
    </lineage>
</organism>
<protein>
    <submittedName>
        <fullName evidence="2">Uncharacterized protein</fullName>
    </submittedName>
</protein>
<evidence type="ECO:0000313" key="2">
    <source>
        <dbReference type="EMBL" id="KMO94389.1"/>
    </source>
</evidence>
<sequence>MSATVPPSPRLRLRPGVAVTPLRDGLHLRGREASVTLEGSRALPALWELLRERLGNDRGHALGAREHLDPESAPPRLDPESAPPRLDPADPRVGSALDALTAQLRAHDLLIEQPAGAAEPAAWLGSCAPRPARAAAALAAARPVVAAADPEGPLASALMGALDRAGAPPEPRRDAGLAADRVVVVAGTPPVAVAVARTAAGGFVTAPAEPERARTDAESIAVRMARDTGAGSGSGSAGGSTEKSHGERGQETDWVREGSAAAVTALLAGAAAQRLLCAVAGLPDPAGPEEDPRLLPGHPAVLVASARPPHASYRPWVGGPAAPASPSPAPAGDLAGALRRIEALTDPFLGVLDAPLPGGLPQLPAALASCASVAGPLVAGAPRTDLARLTAVCRAAELCLGDGMPVAVGAGPKHALGRALRRAALATAGDRGTGRALGEEEWRGHPQARHWWTVLTRHLGLPMRMTVHRLAAEQAYLAVVRDPAGRTGTAGVAARAVEATAADAAALAALGAVTRAMTAEAAPAGAVHTAFSGAEAQLAVAGSEPAVWTDEGWTDRWLAAIAGREPQLCAALTRLTGLRPEPWKPGGSDLTGAGAAGSAGSAGPLLTALHACGFTVLAGREGTR</sequence>
<gene>
    <name evidence="2" type="ORF">ACS04_29400</name>
</gene>
<proteinExistence type="predicted"/>
<comment type="caution">
    <text evidence="2">The sequence shown here is derived from an EMBL/GenBank/DDBJ whole genome shotgun (WGS) entry which is preliminary data.</text>
</comment>
<reference evidence="2 3" key="1">
    <citation type="submission" date="2015-06" db="EMBL/GenBank/DDBJ databases">
        <title>Recapitulation of the evolution of biosynthetic gene clusters reveals hidden chemical diversity on bacterial genomes.</title>
        <authorList>
            <person name="Cruz-Morales P."/>
            <person name="Martinez-Guerrero C."/>
            <person name="Morales-Escalante M.A."/>
            <person name="Yanez-Guerra L.A."/>
            <person name="Kopp J.F."/>
            <person name="Feldmann J."/>
            <person name="Ramos-Aboites H.E."/>
            <person name="Barona-Gomez F."/>
        </authorList>
    </citation>
    <scope>NUCLEOTIDE SEQUENCE [LARGE SCALE GENOMIC DNA]</scope>
    <source>
        <strain evidence="2 3">ATCC 31245</strain>
    </source>
</reference>
<evidence type="ECO:0000256" key="1">
    <source>
        <dbReference type="SAM" id="MobiDB-lite"/>
    </source>
</evidence>
<dbReference type="PATRIC" id="fig|66430.4.peg.1570"/>
<dbReference type="RefSeq" id="WP_048479857.1">
    <property type="nucleotide sequence ID" value="NZ_JBIRUD010000009.1"/>
</dbReference>
<feature type="region of interest" description="Disordered" evidence="1">
    <location>
        <begin position="64"/>
        <end position="90"/>
    </location>
</feature>
<keyword evidence="3" id="KW-1185">Reference proteome</keyword>
<dbReference type="Proteomes" id="UP000035932">
    <property type="component" value="Unassembled WGS sequence"/>
</dbReference>
<dbReference type="STRING" id="66430.ACS04_29400"/>